<dbReference type="PANTHER" id="PTHR31569">
    <property type="entry name" value="SWIM-TYPE DOMAIN-CONTAINING PROTEIN"/>
    <property type="match status" value="1"/>
</dbReference>
<dbReference type="Proteomes" id="UP000434957">
    <property type="component" value="Unassembled WGS sequence"/>
</dbReference>
<feature type="compositionally biased region" description="Basic and acidic residues" evidence="1">
    <location>
        <begin position="66"/>
        <end position="82"/>
    </location>
</feature>
<dbReference type="Pfam" id="PF21056">
    <property type="entry name" value="ZSWIM1-3_RNaseH-like"/>
    <property type="match status" value="1"/>
</dbReference>
<dbReference type="EMBL" id="QXFV01001015">
    <property type="protein sequence ID" value="KAE9017959.1"/>
    <property type="molecule type" value="Genomic_DNA"/>
</dbReference>
<keyword evidence="6" id="KW-1185">Reference proteome</keyword>
<feature type="compositionally biased region" description="Acidic residues" evidence="1">
    <location>
        <begin position="26"/>
        <end position="36"/>
    </location>
</feature>
<organism evidence="3 5">
    <name type="scientific">Phytophthora rubi</name>
    <dbReference type="NCBI Taxonomy" id="129364"/>
    <lineage>
        <taxon>Eukaryota</taxon>
        <taxon>Sar</taxon>
        <taxon>Stramenopiles</taxon>
        <taxon>Oomycota</taxon>
        <taxon>Peronosporomycetes</taxon>
        <taxon>Peronosporales</taxon>
        <taxon>Peronosporaceae</taxon>
        <taxon>Phytophthora</taxon>
    </lineage>
</organism>
<feature type="compositionally biased region" description="Basic residues" evidence="1">
    <location>
        <begin position="1"/>
        <end position="10"/>
    </location>
</feature>
<evidence type="ECO:0000313" key="6">
    <source>
        <dbReference type="Proteomes" id="UP000434957"/>
    </source>
</evidence>
<dbReference type="EMBL" id="QXFT01001243">
    <property type="protein sequence ID" value="KAE9324354.1"/>
    <property type="molecule type" value="Genomic_DNA"/>
</dbReference>
<dbReference type="AlphaFoldDB" id="A0A6A3LFX3"/>
<gene>
    <name evidence="3" type="ORF">PR001_g14259</name>
    <name evidence="4" type="ORF">PR003_g16756</name>
</gene>
<dbReference type="InterPro" id="IPR052579">
    <property type="entry name" value="Zinc_finger_SWIM"/>
</dbReference>
<feature type="domain" description="ZSWIM1/3 RNaseH-like" evidence="2">
    <location>
        <begin position="399"/>
        <end position="522"/>
    </location>
</feature>
<feature type="compositionally biased region" description="Acidic residues" evidence="1">
    <location>
        <begin position="139"/>
        <end position="155"/>
    </location>
</feature>
<evidence type="ECO:0000313" key="5">
    <source>
        <dbReference type="Proteomes" id="UP000429607"/>
    </source>
</evidence>
<name>A0A6A3LFX3_9STRA</name>
<reference evidence="3 5" key="1">
    <citation type="submission" date="2018-09" db="EMBL/GenBank/DDBJ databases">
        <title>Genomic investigation of the strawberry pathogen Phytophthora fragariae indicates pathogenicity is determined by transcriptional variation in three key races.</title>
        <authorList>
            <person name="Adams T.M."/>
            <person name="Armitage A.D."/>
            <person name="Sobczyk M.K."/>
            <person name="Bates H.J."/>
            <person name="Dunwell J.M."/>
            <person name="Nellist C.F."/>
            <person name="Harrison R.J."/>
        </authorList>
    </citation>
    <scope>NUCLEOTIDE SEQUENCE [LARGE SCALE GENOMIC DNA]</scope>
    <source>
        <strain evidence="3 5">SCRP249</strain>
        <strain evidence="4 6">SCRP333</strain>
    </source>
</reference>
<feature type="region of interest" description="Disordered" evidence="1">
    <location>
        <begin position="1"/>
        <end position="191"/>
    </location>
</feature>
<comment type="caution">
    <text evidence="3">The sequence shown here is derived from an EMBL/GenBank/DDBJ whole genome shotgun (WGS) entry which is preliminary data.</text>
</comment>
<dbReference type="InterPro" id="IPR048324">
    <property type="entry name" value="ZSWIM1-3_RNaseH-like"/>
</dbReference>
<accession>A0A6A3LFX3</accession>
<proteinExistence type="predicted"/>
<evidence type="ECO:0000259" key="2">
    <source>
        <dbReference type="Pfam" id="PF21056"/>
    </source>
</evidence>
<protein>
    <recommendedName>
        <fullName evidence="2">ZSWIM1/3 RNaseH-like domain-containing protein</fullName>
    </recommendedName>
</protein>
<dbReference type="Proteomes" id="UP000429607">
    <property type="component" value="Unassembled WGS sequence"/>
</dbReference>
<evidence type="ECO:0000256" key="1">
    <source>
        <dbReference type="SAM" id="MobiDB-lite"/>
    </source>
</evidence>
<sequence>MGSGARRMRARFGPGTWNPPRHTETDDNEESLEAEMADNAAEENPPRHAATEDGAGNPDADMADDTGEKNPPRHAATDHGAENLDVEVVPDAVKEQGASYDVIADEGEADAAREDGVEMSDDAEEMRAEFSLEEAASVEPEDEEGGSSWEEDVGDDSAAASTQDYVQDSVRDSDQEQDCDPGSRVKGSGVKLLSWPPRRHKDWKSWLEYLDEYSEMTKQVIPIFQTMGVAERNRRLQQTKKGLVNAAQVPEDLDPYQRTYICTHGWPGRKSRGSGKRPRHHIRETDCPFRFVVQCQQRKGKWQLGVKLGHFYHNPPITGATYATYPCARGVSNALVGARVEGMLAVGAKRSKIYDYLLEHDQNVIKADVDNMVQDFASSVSSMDDNDATAAEVGVLAAADPENCVSIAETETGETGVISLSTAFMRNTFSRFGEVLLVDCTHKTNRHNYQLLTFMVMNEFGEGVVEQHSLIEANGDWHMDCAIEHFKRAHPDGLKLLRAIIVDKAMNKVRVLQSHFPEARVLICHFHVIKYPMEKRAKPEFVGKVSSDDASQVDAAVHKMVYASSQEEYNTTRESLRGLCSRIGLEDFCKYFTKNWDSCQDMWVMHLRAKLPHFKNHTNNRLASFFGKLKDVINSSMSMAQCVEALVAGDKRAENEYKLFRIGRFVNTNYDEEMSNVLRFTTHFVAEQIEPQYAAAMSKAEASAYESTPDDPDVMLVHGGSSIHRLSTKDWRYD</sequence>
<evidence type="ECO:0000313" key="3">
    <source>
        <dbReference type="EMBL" id="KAE9017959.1"/>
    </source>
</evidence>
<dbReference type="PANTHER" id="PTHR31569:SF4">
    <property type="entry name" value="SWIM-TYPE DOMAIN-CONTAINING PROTEIN"/>
    <property type="match status" value="1"/>
</dbReference>
<evidence type="ECO:0000313" key="4">
    <source>
        <dbReference type="EMBL" id="KAE9324354.1"/>
    </source>
</evidence>